<sequence length="133" mass="14393">MNAPTSATHCTDARPQPPQSPCVDLLSNNSAPRDESQIQKIRNLLPDAEAEPVRLQAAIAQSTLQHTALQKSVDSHRGVACGLTRFPTEVLFEIFSHCIHPTLPPCHPDAALSCVIGVCARWRAVALASPLLW</sequence>
<reference evidence="2" key="1">
    <citation type="submission" date="2023-03" db="EMBL/GenBank/DDBJ databases">
        <title>Massive genome expansion in bonnet fungi (Mycena s.s.) driven by repeated elements and novel gene families across ecological guilds.</title>
        <authorList>
            <consortium name="Lawrence Berkeley National Laboratory"/>
            <person name="Harder C.B."/>
            <person name="Miyauchi S."/>
            <person name="Viragh M."/>
            <person name="Kuo A."/>
            <person name="Thoen E."/>
            <person name="Andreopoulos B."/>
            <person name="Lu D."/>
            <person name="Skrede I."/>
            <person name="Drula E."/>
            <person name="Henrissat B."/>
            <person name="Morin E."/>
            <person name="Kohler A."/>
            <person name="Barry K."/>
            <person name="LaButti K."/>
            <person name="Morin E."/>
            <person name="Salamov A."/>
            <person name="Lipzen A."/>
            <person name="Mereny Z."/>
            <person name="Hegedus B."/>
            <person name="Baldrian P."/>
            <person name="Stursova M."/>
            <person name="Weitz H."/>
            <person name="Taylor A."/>
            <person name="Grigoriev I.V."/>
            <person name="Nagy L.G."/>
            <person name="Martin F."/>
            <person name="Kauserud H."/>
        </authorList>
    </citation>
    <scope>NUCLEOTIDE SEQUENCE</scope>
    <source>
        <strain evidence="2">9144</strain>
    </source>
</reference>
<accession>A0AAD6XZK1</accession>
<evidence type="ECO:0008006" key="4">
    <source>
        <dbReference type="Google" id="ProtNLM"/>
    </source>
</evidence>
<name>A0AAD6XZK1_9AGAR</name>
<proteinExistence type="predicted"/>
<dbReference type="Gene3D" id="1.20.1280.50">
    <property type="match status" value="1"/>
</dbReference>
<organism evidence="2 3">
    <name type="scientific">Mycena pura</name>
    <dbReference type="NCBI Taxonomy" id="153505"/>
    <lineage>
        <taxon>Eukaryota</taxon>
        <taxon>Fungi</taxon>
        <taxon>Dikarya</taxon>
        <taxon>Basidiomycota</taxon>
        <taxon>Agaricomycotina</taxon>
        <taxon>Agaricomycetes</taxon>
        <taxon>Agaricomycetidae</taxon>
        <taxon>Agaricales</taxon>
        <taxon>Marasmiineae</taxon>
        <taxon>Mycenaceae</taxon>
        <taxon>Mycena</taxon>
    </lineage>
</organism>
<evidence type="ECO:0000313" key="2">
    <source>
        <dbReference type="EMBL" id="KAJ7193926.1"/>
    </source>
</evidence>
<dbReference type="Proteomes" id="UP001219525">
    <property type="component" value="Unassembled WGS sequence"/>
</dbReference>
<dbReference type="EMBL" id="JARJCW010000103">
    <property type="protein sequence ID" value="KAJ7193926.1"/>
    <property type="molecule type" value="Genomic_DNA"/>
</dbReference>
<comment type="caution">
    <text evidence="2">The sequence shown here is derived from an EMBL/GenBank/DDBJ whole genome shotgun (WGS) entry which is preliminary data.</text>
</comment>
<gene>
    <name evidence="2" type="ORF">GGX14DRAFT_378409</name>
</gene>
<evidence type="ECO:0000313" key="3">
    <source>
        <dbReference type="Proteomes" id="UP001219525"/>
    </source>
</evidence>
<evidence type="ECO:0000256" key="1">
    <source>
        <dbReference type="SAM" id="MobiDB-lite"/>
    </source>
</evidence>
<feature type="non-terminal residue" evidence="2">
    <location>
        <position position="133"/>
    </location>
</feature>
<keyword evidence="3" id="KW-1185">Reference proteome</keyword>
<protein>
    <recommendedName>
        <fullName evidence="4">F-box domain-containing protein</fullName>
    </recommendedName>
</protein>
<dbReference type="AlphaFoldDB" id="A0AAD6XZK1"/>
<feature type="region of interest" description="Disordered" evidence="1">
    <location>
        <begin position="1"/>
        <end position="30"/>
    </location>
</feature>